<dbReference type="EMBL" id="FWYF01000003">
    <property type="protein sequence ID" value="SMD36891.1"/>
    <property type="molecule type" value="Genomic_DNA"/>
</dbReference>
<evidence type="ECO:0000313" key="1">
    <source>
        <dbReference type="EMBL" id="SMD36891.1"/>
    </source>
</evidence>
<accession>A0A1W2GJX9</accession>
<organism evidence="1 2">
    <name type="scientific">Reichenbachiella faecimaris</name>
    <dbReference type="NCBI Taxonomy" id="692418"/>
    <lineage>
        <taxon>Bacteria</taxon>
        <taxon>Pseudomonadati</taxon>
        <taxon>Bacteroidota</taxon>
        <taxon>Cytophagia</taxon>
        <taxon>Cytophagales</taxon>
        <taxon>Reichenbachiellaceae</taxon>
        <taxon>Reichenbachiella</taxon>
    </lineage>
</organism>
<dbReference type="AlphaFoldDB" id="A0A1W2GJX9"/>
<dbReference type="InterPro" id="IPR032574">
    <property type="entry name" value="DUF4924"/>
</dbReference>
<dbReference type="OrthoDB" id="1095125at2"/>
<name>A0A1W2GJX9_REIFA</name>
<dbReference type="Proteomes" id="UP000192472">
    <property type="component" value="Unassembled WGS sequence"/>
</dbReference>
<evidence type="ECO:0000313" key="2">
    <source>
        <dbReference type="Proteomes" id="UP000192472"/>
    </source>
</evidence>
<dbReference type="RefSeq" id="WP_084373762.1">
    <property type="nucleotide sequence ID" value="NZ_FWYF01000003.1"/>
</dbReference>
<dbReference type="STRING" id="692418.SAMN04488029_3127"/>
<evidence type="ECO:0008006" key="3">
    <source>
        <dbReference type="Google" id="ProtNLM"/>
    </source>
</evidence>
<reference evidence="1 2" key="1">
    <citation type="submission" date="2017-04" db="EMBL/GenBank/DDBJ databases">
        <authorList>
            <person name="Afonso C.L."/>
            <person name="Miller P.J."/>
            <person name="Scott M.A."/>
            <person name="Spackman E."/>
            <person name="Goraichik I."/>
            <person name="Dimitrov K.M."/>
            <person name="Suarez D.L."/>
            <person name="Swayne D.E."/>
        </authorList>
    </citation>
    <scope>NUCLEOTIDE SEQUENCE [LARGE SCALE GENOMIC DNA]</scope>
    <source>
        <strain evidence="1 2">DSM 26133</strain>
    </source>
</reference>
<gene>
    <name evidence="1" type="ORF">SAMN04488029_3127</name>
</gene>
<protein>
    <recommendedName>
        <fullName evidence="3">DUF4924 domain-containing protein</fullName>
    </recommendedName>
</protein>
<keyword evidence="2" id="KW-1185">Reference proteome</keyword>
<dbReference type="Pfam" id="PF16271">
    <property type="entry name" value="DUF4924"/>
    <property type="match status" value="1"/>
</dbReference>
<sequence length="171" mass="20084">MTEQSNNISEYIISIYRKEDLMRAYHFDLEKFGTQVINFFPISDKEKLAEVNHYEEFMQQMKDQGIEEKGHLEEVNELVRTLSKLHDQLKADDENYYGVYQKALPFIENNMSHAKGAIRDEIQICLNGIYGFLLLKIAERIIEPEDQTMVDRFGDLLSLLSFKYEEMKGAN</sequence>
<proteinExistence type="predicted"/>